<evidence type="ECO:0000256" key="4">
    <source>
        <dbReference type="ARBA" id="ARBA00023136"/>
    </source>
</evidence>
<proteinExistence type="predicted"/>
<dbReference type="EMBL" id="FOIC01000005">
    <property type="protein sequence ID" value="SET30750.1"/>
    <property type="molecule type" value="Genomic_DNA"/>
</dbReference>
<feature type="transmembrane region" description="Helical" evidence="5">
    <location>
        <begin position="42"/>
        <end position="64"/>
    </location>
</feature>
<evidence type="ECO:0000256" key="5">
    <source>
        <dbReference type="SAM" id="Phobius"/>
    </source>
</evidence>
<feature type="transmembrane region" description="Helical" evidence="5">
    <location>
        <begin position="70"/>
        <end position="88"/>
    </location>
</feature>
<feature type="transmembrane region" description="Helical" evidence="5">
    <location>
        <begin position="126"/>
        <end position="151"/>
    </location>
</feature>
<dbReference type="AlphaFoldDB" id="A0A1I0DEF3"/>
<organism evidence="7 8">
    <name type="scientific">Natrinema hispanicum</name>
    <dbReference type="NCBI Taxonomy" id="392421"/>
    <lineage>
        <taxon>Archaea</taxon>
        <taxon>Methanobacteriati</taxon>
        <taxon>Methanobacteriota</taxon>
        <taxon>Stenosarchaea group</taxon>
        <taxon>Halobacteria</taxon>
        <taxon>Halobacteriales</taxon>
        <taxon>Natrialbaceae</taxon>
        <taxon>Natrinema</taxon>
    </lineage>
</organism>
<evidence type="ECO:0000313" key="8">
    <source>
        <dbReference type="Proteomes" id="UP000199320"/>
    </source>
</evidence>
<dbReference type="GO" id="GO:0016020">
    <property type="term" value="C:membrane"/>
    <property type="evidence" value="ECO:0007669"/>
    <property type="project" value="UniProtKB-SubCell"/>
</dbReference>
<dbReference type="EMBL" id="FMZP01000008">
    <property type="protein sequence ID" value="SDC86622.1"/>
    <property type="molecule type" value="Genomic_DNA"/>
</dbReference>
<comment type="subcellular location">
    <subcellularLocation>
        <location evidence="1">Membrane</location>
        <topology evidence="1">Multi-pass membrane protein</topology>
    </subcellularLocation>
</comment>
<feature type="transmembrane region" description="Helical" evidence="5">
    <location>
        <begin position="224"/>
        <end position="242"/>
    </location>
</feature>
<dbReference type="Proteomes" id="UP000199320">
    <property type="component" value="Unassembled WGS sequence"/>
</dbReference>
<keyword evidence="3 5" id="KW-1133">Transmembrane helix</keyword>
<dbReference type="GO" id="GO:0005385">
    <property type="term" value="F:zinc ion transmembrane transporter activity"/>
    <property type="evidence" value="ECO:0007669"/>
    <property type="project" value="TreeGrafter"/>
</dbReference>
<dbReference type="RefSeq" id="WP_092931524.1">
    <property type="nucleotide sequence ID" value="NZ_FMZP01000008.1"/>
</dbReference>
<reference evidence="7" key="1">
    <citation type="submission" date="2016-10" db="EMBL/GenBank/DDBJ databases">
        <authorList>
            <person name="de Groot N.N."/>
        </authorList>
    </citation>
    <scope>NUCLEOTIDE SEQUENCE [LARGE SCALE GENOMIC DNA]</scope>
    <source>
        <strain evidence="7">CDM_6</strain>
    </source>
</reference>
<dbReference type="OrthoDB" id="186829at2157"/>
<dbReference type="Proteomes" id="UP000324021">
    <property type="component" value="Unassembled WGS sequence"/>
</dbReference>
<evidence type="ECO:0000313" key="7">
    <source>
        <dbReference type="EMBL" id="SET30750.1"/>
    </source>
</evidence>
<keyword evidence="4 5" id="KW-0472">Membrane</keyword>
<sequence>MVAVSAEFYWIAGFAIVAALVNSAGIVAIFRYREWAERYLTYFMCFAAGVLLSTPLLLALPNAIANNSNAGFSALGGFLFMFFSNKLITYRTQQESLAFGVTAAEGIGIHSLVDGVVYTVTFSVSLLTGILAGTGLVVHEFAEGVITYLVLLKGNVTERTAAVYAFFIAALTTPIGAFVAYPLVTRLGQRHLGLLLGFVSGVLLYVSASHLLPEASAHEQKHSTVALMAGVGLALFIVFSRTV</sequence>
<dbReference type="STRING" id="392421.SAMN04488694_105129"/>
<gene>
    <name evidence="7" type="ORF">SAMN04488694_105129</name>
    <name evidence="6" type="ORF">SAMN05192552_1008104</name>
</gene>
<feature type="transmembrane region" description="Helical" evidence="5">
    <location>
        <begin position="190"/>
        <end position="212"/>
    </location>
</feature>
<evidence type="ECO:0000313" key="6">
    <source>
        <dbReference type="EMBL" id="SDC86622.1"/>
    </source>
</evidence>
<evidence type="ECO:0000256" key="3">
    <source>
        <dbReference type="ARBA" id="ARBA00022989"/>
    </source>
</evidence>
<protein>
    <submittedName>
        <fullName evidence="7">Zinc transporter, ZIP family</fullName>
    </submittedName>
</protein>
<evidence type="ECO:0000256" key="2">
    <source>
        <dbReference type="ARBA" id="ARBA00022692"/>
    </source>
</evidence>
<feature type="transmembrane region" description="Helical" evidence="5">
    <location>
        <begin position="6"/>
        <end position="30"/>
    </location>
</feature>
<accession>A0A1I0DEF3</accession>
<feature type="transmembrane region" description="Helical" evidence="5">
    <location>
        <begin position="163"/>
        <end position="184"/>
    </location>
</feature>
<name>A0A1I0DEF3_9EURY</name>
<dbReference type="PANTHER" id="PTHR11040">
    <property type="entry name" value="ZINC/IRON TRANSPORTER"/>
    <property type="match status" value="1"/>
</dbReference>
<dbReference type="InterPro" id="IPR003689">
    <property type="entry name" value="ZIP"/>
</dbReference>
<reference evidence="8 9" key="2">
    <citation type="submission" date="2016-10" db="EMBL/GenBank/DDBJ databases">
        <authorList>
            <person name="Varghese N."/>
            <person name="Submissions S."/>
        </authorList>
    </citation>
    <scope>NUCLEOTIDE SEQUENCE [LARGE SCALE GENOMIC DNA]</scope>
    <source>
        <strain evidence="6 9">CDM_1</strain>
        <strain evidence="8">CDM_6</strain>
    </source>
</reference>
<keyword evidence="8" id="KW-1185">Reference proteome</keyword>
<dbReference type="PANTHER" id="PTHR11040:SF44">
    <property type="entry name" value="PROTEIN ZNTC-RELATED"/>
    <property type="match status" value="1"/>
</dbReference>
<keyword evidence="2 5" id="KW-0812">Transmembrane</keyword>
<evidence type="ECO:0000256" key="1">
    <source>
        <dbReference type="ARBA" id="ARBA00004141"/>
    </source>
</evidence>
<dbReference type="Pfam" id="PF02535">
    <property type="entry name" value="Zip"/>
    <property type="match status" value="1"/>
</dbReference>
<evidence type="ECO:0000313" key="9">
    <source>
        <dbReference type="Proteomes" id="UP000324021"/>
    </source>
</evidence>